<feature type="transmembrane region" description="Helical" evidence="1">
    <location>
        <begin position="239"/>
        <end position="262"/>
    </location>
</feature>
<dbReference type="OrthoDB" id="290051at2"/>
<dbReference type="GO" id="GO:0016747">
    <property type="term" value="F:acyltransferase activity, transferring groups other than amino-acyl groups"/>
    <property type="evidence" value="ECO:0007669"/>
    <property type="project" value="InterPro"/>
</dbReference>
<reference evidence="3 4" key="1">
    <citation type="submission" date="2019-02" db="EMBL/GenBank/DDBJ databases">
        <title>Flavobacterium sp. RD-2-33 isolated from forest soil.</title>
        <authorList>
            <person name="Chaudhary D.K."/>
        </authorList>
    </citation>
    <scope>NUCLEOTIDE SEQUENCE [LARGE SCALE GENOMIC DNA]</scope>
    <source>
        <strain evidence="3 4">RD-2-33</strain>
    </source>
</reference>
<protein>
    <submittedName>
        <fullName evidence="3">Acyltransferase</fullName>
    </submittedName>
</protein>
<feature type="transmembrane region" description="Helical" evidence="1">
    <location>
        <begin position="209"/>
        <end position="227"/>
    </location>
</feature>
<keyword evidence="1" id="KW-1133">Transmembrane helix</keyword>
<evidence type="ECO:0000256" key="1">
    <source>
        <dbReference type="SAM" id="Phobius"/>
    </source>
</evidence>
<dbReference type="GO" id="GO:0000271">
    <property type="term" value="P:polysaccharide biosynthetic process"/>
    <property type="evidence" value="ECO:0007669"/>
    <property type="project" value="TreeGrafter"/>
</dbReference>
<feature type="transmembrane region" description="Helical" evidence="1">
    <location>
        <begin position="138"/>
        <end position="158"/>
    </location>
</feature>
<feature type="transmembrane region" description="Helical" evidence="1">
    <location>
        <begin position="336"/>
        <end position="356"/>
    </location>
</feature>
<keyword evidence="1" id="KW-0812">Transmembrane</keyword>
<evidence type="ECO:0000259" key="2">
    <source>
        <dbReference type="Pfam" id="PF01757"/>
    </source>
</evidence>
<dbReference type="Proteomes" id="UP000293300">
    <property type="component" value="Unassembled WGS sequence"/>
</dbReference>
<feature type="transmembrane region" description="Helical" evidence="1">
    <location>
        <begin position="170"/>
        <end position="189"/>
    </location>
</feature>
<feature type="transmembrane region" description="Helical" evidence="1">
    <location>
        <begin position="268"/>
        <end position="289"/>
    </location>
</feature>
<feature type="transmembrane region" description="Helical" evidence="1">
    <location>
        <begin position="96"/>
        <end position="118"/>
    </location>
</feature>
<accession>A0A4Q9Z2C1</accession>
<feature type="transmembrane region" description="Helical" evidence="1">
    <location>
        <begin position="39"/>
        <end position="63"/>
    </location>
</feature>
<organism evidence="3 4">
    <name type="scientific">Flavobacterium silvisoli</name>
    <dbReference type="NCBI Taxonomy" id="2529433"/>
    <lineage>
        <taxon>Bacteria</taxon>
        <taxon>Pseudomonadati</taxon>
        <taxon>Bacteroidota</taxon>
        <taxon>Flavobacteriia</taxon>
        <taxon>Flavobacteriales</taxon>
        <taxon>Flavobacteriaceae</taxon>
        <taxon>Flavobacterium</taxon>
    </lineage>
</organism>
<feature type="domain" description="Acyltransferase 3" evidence="2">
    <location>
        <begin position="12"/>
        <end position="357"/>
    </location>
</feature>
<gene>
    <name evidence="3" type="ORF">EZL74_04570</name>
</gene>
<dbReference type="GO" id="GO:0016020">
    <property type="term" value="C:membrane"/>
    <property type="evidence" value="ECO:0007669"/>
    <property type="project" value="TreeGrafter"/>
</dbReference>
<keyword evidence="3" id="KW-0808">Transferase</keyword>
<sequence>MTGNQKESRVFGLDLMRAMAISLVVFGHCVWIFPESNGLFHQLMVLSGFLGVEVFFVLSGFLIGKILYQLYLKEPYSIKTVSYFLKRRWFRTLPNYYLILLINIGVGTIVGYPLYALWKYFFFLQNLNTTMLAFFPESWSLSVEEFAYVILPVFLLLLSLIIKPKNKSRFFVFSVSVLLLFFFCTKIYYQYTTANTSLTQWNTSLKAVVIYRLDSIFIGVLCSWIYLNFTSFWQKNKFVFFVLGTLIFLFQFVGIGYFRLLIESHPVFWNVFYLPLGSIAVACFLPFLSDWKEERAVWSKPIVFVSLISYSVYLLHYSVVLQLLKYFISYDAQKPLELYGFVAAYVGITFGLSYLLHRFYEKPIMDLRDKN</sequence>
<dbReference type="EMBL" id="SJPE01000003">
    <property type="protein sequence ID" value="TBX70453.1"/>
    <property type="molecule type" value="Genomic_DNA"/>
</dbReference>
<feature type="transmembrane region" description="Helical" evidence="1">
    <location>
        <begin position="301"/>
        <end position="324"/>
    </location>
</feature>
<proteinExistence type="predicted"/>
<dbReference type="PANTHER" id="PTHR23028">
    <property type="entry name" value="ACETYLTRANSFERASE"/>
    <property type="match status" value="1"/>
</dbReference>
<keyword evidence="4" id="KW-1185">Reference proteome</keyword>
<evidence type="ECO:0000313" key="4">
    <source>
        <dbReference type="Proteomes" id="UP000293300"/>
    </source>
</evidence>
<keyword evidence="3" id="KW-0012">Acyltransferase</keyword>
<dbReference type="InterPro" id="IPR050879">
    <property type="entry name" value="Acyltransferase_3"/>
</dbReference>
<dbReference type="Pfam" id="PF01757">
    <property type="entry name" value="Acyl_transf_3"/>
    <property type="match status" value="1"/>
</dbReference>
<dbReference type="AlphaFoldDB" id="A0A4Q9Z2C1"/>
<dbReference type="PANTHER" id="PTHR23028:SF53">
    <property type="entry name" value="ACYL_TRANSF_3 DOMAIN-CONTAINING PROTEIN"/>
    <property type="match status" value="1"/>
</dbReference>
<dbReference type="InterPro" id="IPR002656">
    <property type="entry name" value="Acyl_transf_3_dom"/>
</dbReference>
<keyword evidence="1" id="KW-0472">Membrane</keyword>
<evidence type="ECO:0000313" key="3">
    <source>
        <dbReference type="EMBL" id="TBX70453.1"/>
    </source>
</evidence>
<comment type="caution">
    <text evidence="3">The sequence shown here is derived from an EMBL/GenBank/DDBJ whole genome shotgun (WGS) entry which is preliminary data.</text>
</comment>
<feature type="transmembrane region" description="Helical" evidence="1">
    <location>
        <begin position="12"/>
        <end position="33"/>
    </location>
</feature>
<dbReference type="RefSeq" id="WP_131475413.1">
    <property type="nucleotide sequence ID" value="NZ_SJPE01000003.1"/>
</dbReference>
<name>A0A4Q9Z2C1_9FLAO</name>